<sequence length="407" mass="44858">MTHAYSKQPWRALFLAYQLAALFVRFPLWLLLALPRSLRPRQSWDVRRTVLVYALRHLFHVQGQTGRLRPLPDHRAIPPGNGVNGVWVPPLSEELVLGKLRKWAEHVNAVSIPIPGYWMHKKGTSIDVASTPLPGEKVILTLHGGGYTQLSAHPNDVSAAIPRGLLKHVKSVNRLLSLEYRLSSAEPFSVAHPFPTALLDALAGYVYLVNVVGFSPSHIIIEGDSAGANLAQSLTRYLTEYKGTPGLPMPPGSLLLLSPWADLGKSHDNLPAGSASTCIASDYIPNPSTPHFRYAVRAMVGPHGLEEAEINPYISPASLNPTLTVHFKDFPRTFIVAGGAEVLLDQIRSLRDKMVRDVGEGNGTIDEAGKVRYLEVPDGIHDYLIFSWHEPERTHTLKAIAEWIDLA</sequence>
<dbReference type="STRING" id="597362.K5WZR7"/>
<dbReference type="Proteomes" id="UP000008493">
    <property type="component" value="Unassembled WGS sequence"/>
</dbReference>
<dbReference type="GeneID" id="18829229"/>
<feature type="domain" description="Alpha/beta hydrolase fold-3" evidence="3">
    <location>
        <begin position="140"/>
        <end position="355"/>
    </location>
</feature>
<dbReference type="AlphaFoldDB" id="K5WZR7"/>
<dbReference type="Gene3D" id="3.40.50.1820">
    <property type="entry name" value="alpha/beta hydrolase"/>
    <property type="match status" value="1"/>
</dbReference>
<protein>
    <recommendedName>
        <fullName evidence="3">Alpha/beta hydrolase fold-3 domain-containing protein</fullName>
    </recommendedName>
</protein>
<keyword evidence="1" id="KW-0378">Hydrolase</keyword>
<dbReference type="Pfam" id="PF07859">
    <property type="entry name" value="Abhydrolase_3"/>
    <property type="match status" value="1"/>
</dbReference>
<keyword evidence="2" id="KW-1133">Transmembrane helix</keyword>
<keyword evidence="2" id="KW-0812">Transmembrane</keyword>
<dbReference type="SUPFAM" id="SSF53474">
    <property type="entry name" value="alpha/beta-Hydrolases"/>
    <property type="match status" value="1"/>
</dbReference>
<dbReference type="InterPro" id="IPR013094">
    <property type="entry name" value="AB_hydrolase_3"/>
</dbReference>
<keyword evidence="5" id="KW-1185">Reference proteome</keyword>
<dbReference type="PANTHER" id="PTHR48081">
    <property type="entry name" value="AB HYDROLASE SUPERFAMILY PROTEIN C4A8.06C"/>
    <property type="match status" value="1"/>
</dbReference>
<organism evidence="4 5">
    <name type="scientific">Agaricus bisporus var. burnettii (strain JB137-S8 / ATCC MYA-4627 / FGSC 10392)</name>
    <name type="common">White button mushroom</name>
    <dbReference type="NCBI Taxonomy" id="597362"/>
    <lineage>
        <taxon>Eukaryota</taxon>
        <taxon>Fungi</taxon>
        <taxon>Dikarya</taxon>
        <taxon>Basidiomycota</taxon>
        <taxon>Agaricomycotina</taxon>
        <taxon>Agaricomycetes</taxon>
        <taxon>Agaricomycetidae</taxon>
        <taxon>Agaricales</taxon>
        <taxon>Agaricineae</taxon>
        <taxon>Agaricaceae</taxon>
        <taxon>Agaricus</taxon>
    </lineage>
</organism>
<dbReference type="PANTHER" id="PTHR48081:SF26">
    <property type="entry name" value="ALPHA_BETA HYDROLASE FOLD-3 DOMAIN-CONTAINING PROTEIN"/>
    <property type="match status" value="1"/>
</dbReference>
<dbReference type="EMBL" id="JH971388">
    <property type="protein sequence ID" value="EKM81036.1"/>
    <property type="molecule type" value="Genomic_DNA"/>
</dbReference>
<dbReference type="GO" id="GO:0016787">
    <property type="term" value="F:hydrolase activity"/>
    <property type="evidence" value="ECO:0007669"/>
    <property type="project" value="UniProtKB-KW"/>
</dbReference>
<accession>K5WZR7</accession>
<dbReference type="OrthoDB" id="2152029at2759"/>
<dbReference type="OMA" id="SLWVQYR"/>
<reference evidence="5" key="1">
    <citation type="journal article" date="2012" name="Proc. Natl. Acad. Sci. U.S.A.">
        <title>Genome sequence of the button mushroom Agaricus bisporus reveals mechanisms governing adaptation to a humic-rich ecological niche.</title>
        <authorList>
            <person name="Morin E."/>
            <person name="Kohler A."/>
            <person name="Baker A.R."/>
            <person name="Foulongne-Oriol M."/>
            <person name="Lombard V."/>
            <person name="Nagy L.G."/>
            <person name="Ohm R.A."/>
            <person name="Patyshakuliyeva A."/>
            <person name="Brun A."/>
            <person name="Aerts A.L."/>
            <person name="Bailey A.M."/>
            <person name="Billette C."/>
            <person name="Coutinho P.M."/>
            <person name="Deakin G."/>
            <person name="Doddapaneni H."/>
            <person name="Floudas D."/>
            <person name="Grimwood J."/>
            <person name="Hilden K."/>
            <person name="Kuees U."/>
            <person name="LaButti K.M."/>
            <person name="Lapidus A."/>
            <person name="Lindquist E.A."/>
            <person name="Lucas S.M."/>
            <person name="Murat C."/>
            <person name="Riley R.W."/>
            <person name="Salamov A.A."/>
            <person name="Schmutz J."/>
            <person name="Subramanian V."/>
            <person name="Woesten H.A.B."/>
            <person name="Xu J."/>
            <person name="Eastwood D.C."/>
            <person name="Foster G.D."/>
            <person name="Sonnenberg A.S."/>
            <person name="Cullen D."/>
            <person name="de Vries R.P."/>
            <person name="Lundell T."/>
            <person name="Hibbett D.S."/>
            <person name="Henrissat B."/>
            <person name="Burton K.S."/>
            <person name="Kerrigan R.W."/>
            <person name="Challen M.P."/>
            <person name="Grigoriev I.V."/>
            <person name="Martin F."/>
        </authorList>
    </citation>
    <scope>NUCLEOTIDE SEQUENCE [LARGE SCALE GENOMIC DNA]</scope>
    <source>
        <strain evidence="5">JB137-S8 / ATCC MYA-4627 / FGSC 10392</strain>
    </source>
</reference>
<feature type="transmembrane region" description="Helical" evidence="2">
    <location>
        <begin position="12"/>
        <end position="34"/>
    </location>
</feature>
<dbReference type="InParanoid" id="K5WZR7"/>
<proteinExistence type="predicted"/>
<evidence type="ECO:0000256" key="1">
    <source>
        <dbReference type="ARBA" id="ARBA00022801"/>
    </source>
</evidence>
<evidence type="ECO:0000313" key="4">
    <source>
        <dbReference type="EMBL" id="EKM81036.1"/>
    </source>
</evidence>
<evidence type="ECO:0000259" key="3">
    <source>
        <dbReference type="Pfam" id="PF07859"/>
    </source>
</evidence>
<dbReference type="eggNOG" id="ENOG502S9ZP">
    <property type="taxonomic scope" value="Eukaryota"/>
</dbReference>
<dbReference type="InterPro" id="IPR029058">
    <property type="entry name" value="AB_hydrolase_fold"/>
</dbReference>
<gene>
    <name evidence="4" type="ORF">AGABI1DRAFT_37248</name>
</gene>
<dbReference type="InterPro" id="IPR050300">
    <property type="entry name" value="GDXG_lipolytic_enzyme"/>
</dbReference>
<evidence type="ECO:0000256" key="2">
    <source>
        <dbReference type="SAM" id="Phobius"/>
    </source>
</evidence>
<name>K5WZR7_AGABU</name>
<dbReference type="RefSeq" id="XP_007328007.1">
    <property type="nucleotide sequence ID" value="XM_007327945.1"/>
</dbReference>
<dbReference type="KEGG" id="abp:AGABI1DRAFT37248"/>
<keyword evidence="2" id="KW-0472">Membrane</keyword>
<dbReference type="HOGENOM" id="CLU_019364_1_0_1"/>
<evidence type="ECO:0000313" key="5">
    <source>
        <dbReference type="Proteomes" id="UP000008493"/>
    </source>
</evidence>